<proteinExistence type="predicted"/>
<dbReference type="KEGG" id="kma:B9H00_13490"/>
<dbReference type="AlphaFoldDB" id="A0A240UR25"/>
<keyword evidence="2" id="KW-1185">Reference proteome</keyword>
<name>A0A240UR25_9GAMM</name>
<evidence type="ECO:0000313" key="2">
    <source>
        <dbReference type="Proteomes" id="UP000194457"/>
    </source>
</evidence>
<evidence type="ECO:0000313" key="1">
    <source>
        <dbReference type="EMBL" id="ART63941.1"/>
    </source>
</evidence>
<gene>
    <name evidence="1" type="ORF">B9H00_13490</name>
</gene>
<sequence length="250" mass="29041">MKTHFQKLFYIVLFFFKSPKGLYFWGCFFLASSKVLQTIAFFLPIKVLIMLGSEKMPKYLSPFSEYMNYNDVLVFLIAIVPVVYVMHLAFGIFFRLLIDKDVARFTQKEYHVDGYGNANLGKLKRLHNHTSKAFSDIIVFLLTSVILLLINPILTLAIWVVTLLNLSLFVKKAFYVHDDTRITILKLHKRQFVEYIASSNYLIVFALLVVQMYLVSGEIYGAILALLLSRQLFQAVQRFSIENIYFSKLI</sequence>
<reference evidence="1 2" key="1">
    <citation type="submission" date="2017-05" db="EMBL/GenBank/DDBJ databases">
        <authorList>
            <person name="Song R."/>
            <person name="Chenine A.L."/>
            <person name="Ruprecht R.M."/>
        </authorList>
    </citation>
    <scope>NUCLEOTIDE SEQUENCE [LARGE SCALE GENOMIC DNA]</scope>
    <source>
        <strain evidence="1">SW32</strain>
    </source>
</reference>
<dbReference type="Proteomes" id="UP000194457">
    <property type="component" value="Chromosome"/>
</dbReference>
<dbReference type="OrthoDB" id="6184329at2"/>
<organism evidence="1 2">
    <name type="scientific">Kushneria marisflavi</name>
    <dbReference type="NCBI Taxonomy" id="157779"/>
    <lineage>
        <taxon>Bacteria</taxon>
        <taxon>Pseudomonadati</taxon>
        <taxon>Pseudomonadota</taxon>
        <taxon>Gammaproteobacteria</taxon>
        <taxon>Oceanospirillales</taxon>
        <taxon>Halomonadaceae</taxon>
        <taxon>Kushneria</taxon>
    </lineage>
</organism>
<dbReference type="EMBL" id="CP021358">
    <property type="protein sequence ID" value="ART63941.1"/>
    <property type="molecule type" value="Genomic_DNA"/>
</dbReference>
<protein>
    <submittedName>
        <fullName evidence="1">Uncharacterized protein</fullName>
    </submittedName>
</protein>
<accession>A0A240UR25</accession>
<dbReference type="RefSeq" id="WP_086901083.1">
    <property type="nucleotide sequence ID" value="NZ_CP021358.1"/>
</dbReference>